<reference evidence="3" key="1">
    <citation type="journal article" date="2019" name="Int. J. Syst. Evol. Microbiol.">
        <title>The Global Catalogue of Microorganisms (GCM) 10K type strain sequencing project: providing services to taxonomists for standard genome sequencing and annotation.</title>
        <authorList>
            <consortium name="The Broad Institute Genomics Platform"/>
            <consortium name="The Broad Institute Genome Sequencing Center for Infectious Disease"/>
            <person name="Wu L."/>
            <person name="Ma J."/>
        </authorList>
    </citation>
    <scope>NUCLEOTIDE SEQUENCE [LARGE SCALE GENOMIC DNA]</scope>
    <source>
        <strain evidence="3">JCM 31290</strain>
    </source>
</reference>
<dbReference type="InterPro" id="IPR017517">
    <property type="entry name" value="Maleyloyr_isom"/>
</dbReference>
<feature type="domain" description="Mycothiol-dependent maleylpyruvate isomerase metal-binding" evidence="1">
    <location>
        <begin position="10"/>
        <end position="129"/>
    </location>
</feature>
<dbReference type="Proteomes" id="UP001501115">
    <property type="component" value="Unassembled WGS sequence"/>
</dbReference>
<gene>
    <name evidence="2" type="ORF">GCM10023086_61970</name>
</gene>
<accession>A0ABP8GXZ8</accession>
<dbReference type="NCBIfam" id="TIGR03083">
    <property type="entry name" value="maleylpyruvate isomerase family mycothiol-dependent enzyme"/>
    <property type="match status" value="1"/>
</dbReference>
<dbReference type="NCBIfam" id="TIGR03086">
    <property type="entry name" value="TIGR03086 family metal-binding protein"/>
    <property type="match status" value="1"/>
</dbReference>
<evidence type="ECO:0000313" key="3">
    <source>
        <dbReference type="Proteomes" id="UP001501115"/>
    </source>
</evidence>
<organism evidence="2 3">
    <name type="scientific">Streptomyces venetus</name>
    <dbReference type="NCBI Taxonomy" id="1701086"/>
    <lineage>
        <taxon>Bacteria</taxon>
        <taxon>Bacillati</taxon>
        <taxon>Actinomycetota</taxon>
        <taxon>Actinomycetes</taxon>
        <taxon>Kitasatosporales</taxon>
        <taxon>Streptomycetaceae</taxon>
        <taxon>Streptomyces</taxon>
    </lineage>
</organism>
<dbReference type="Pfam" id="PF11716">
    <property type="entry name" value="MDMPI_N"/>
    <property type="match status" value="1"/>
</dbReference>
<protein>
    <submittedName>
        <fullName evidence="2">TIGR03086 family metal-binding protein</fullName>
    </submittedName>
</protein>
<keyword evidence="3" id="KW-1185">Reference proteome</keyword>
<dbReference type="InterPro" id="IPR034660">
    <property type="entry name" value="DinB/YfiT-like"/>
</dbReference>
<evidence type="ECO:0000259" key="1">
    <source>
        <dbReference type="Pfam" id="PF11716"/>
    </source>
</evidence>
<dbReference type="InterPro" id="IPR017520">
    <property type="entry name" value="CHP03086"/>
</dbReference>
<dbReference type="RefSeq" id="WP_345665038.1">
    <property type="nucleotide sequence ID" value="NZ_BAABET010000011.1"/>
</dbReference>
<proteinExistence type="predicted"/>
<evidence type="ECO:0000313" key="2">
    <source>
        <dbReference type="EMBL" id="GAA4331597.1"/>
    </source>
</evidence>
<dbReference type="Gene3D" id="1.20.120.450">
    <property type="entry name" value="dinb family like domain"/>
    <property type="match status" value="1"/>
</dbReference>
<dbReference type="EMBL" id="BAABET010000011">
    <property type="protein sequence ID" value="GAA4331597.1"/>
    <property type="molecule type" value="Genomic_DNA"/>
</dbReference>
<comment type="caution">
    <text evidence="2">The sequence shown here is derived from an EMBL/GenBank/DDBJ whole genome shotgun (WGS) entry which is preliminary data.</text>
</comment>
<name>A0ABP8GXZ8_9ACTN</name>
<dbReference type="SUPFAM" id="SSF109854">
    <property type="entry name" value="DinB/YfiT-like putative metalloenzymes"/>
    <property type="match status" value="1"/>
</dbReference>
<sequence>MTTDPRPLFARAAEQAAALIGTVRAEQLGRPTPCSEFDVRTLLSHLTGGARRIAVVAEGGDAVAAPPFAEDVSDDGWAVAYDEARIRAVKAWAGDDRLDAVVRLPFGEMPGRAALSAYVMETVTHTWDLSEALGRPLALDPELAEFALTVGHRMLPDEQRDERTPFGSARPAPEGAGAYDRLAAWLGREPLSRA</sequence>
<dbReference type="InterPro" id="IPR024344">
    <property type="entry name" value="MDMPI_metal-binding"/>
</dbReference>